<dbReference type="GeneID" id="115532984"/>
<keyword evidence="9" id="KW-0472">Membrane</keyword>
<dbReference type="SMART" id="SM00225">
    <property type="entry name" value="BTB"/>
    <property type="match status" value="1"/>
</dbReference>
<gene>
    <name evidence="12" type="primary">KLHL41</name>
    <name evidence="12" type="synonym">klhl41a</name>
</gene>
<dbReference type="InterPro" id="IPR000210">
    <property type="entry name" value="BTB/POZ_dom"/>
</dbReference>
<keyword evidence="8" id="KW-0703">Sarcoplasmic reticulum</keyword>
<dbReference type="SMART" id="SM00612">
    <property type="entry name" value="Kelch"/>
    <property type="match status" value="5"/>
</dbReference>
<feature type="domain" description="BTB" evidence="11">
    <location>
        <begin position="32"/>
        <end position="102"/>
    </location>
</feature>
<keyword evidence="10" id="KW-0206">Cytoskeleton</keyword>
<dbReference type="SUPFAM" id="SSF54695">
    <property type="entry name" value="POZ domain"/>
    <property type="match status" value="1"/>
</dbReference>
<evidence type="ECO:0000256" key="5">
    <source>
        <dbReference type="ARBA" id="ARBA00022490"/>
    </source>
</evidence>
<evidence type="ECO:0000313" key="12">
    <source>
        <dbReference type="Ensembl" id="ENSGMOP00000003038.1"/>
    </source>
</evidence>
<dbReference type="AlphaFoldDB" id="A0A8C4Z0P3"/>
<evidence type="ECO:0000256" key="1">
    <source>
        <dbReference type="ARBA" id="ARBA00004245"/>
    </source>
</evidence>
<dbReference type="InterPro" id="IPR011333">
    <property type="entry name" value="SKP1/BTB/POZ_sf"/>
</dbReference>
<dbReference type="PROSITE" id="PS50097">
    <property type="entry name" value="BTB"/>
    <property type="match status" value="1"/>
</dbReference>
<evidence type="ECO:0000256" key="4">
    <source>
        <dbReference type="ARBA" id="ARBA00022441"/>
    </source>
</evidence>
<accession>A0A8C4Z0P3</accession>
<evidence type="ECO:0000256" key="6">
    <source>
        <dbReference type="ARBA" id="ARBA00022737"/>
    </source>
</evidence>
<dbReference type="GO" id="GO:0005856">
    <property type="term" value="C:cytoskeleton"/>
    <property type="evidence" value="ECO:0007669"/>
    <property type="project" value="UniProtKB-SubCell"/>
</dbReference>
<dbReference type="GeneTree" id="ENSGT00940000158859"/>
<keyword evidence="5" id="KW-0963">Cytoplasm</keyword>
<evidence type="ECO:0000256" key="8">
    <source>
        <dbReference type="ARBA" id="ARBA00022951"/>
    </source>
</evidence>
<dbReference type="InterPro" id="IPR017096">
    <property type="entry name" value="BTB-kelch_protein"/>
</dbReference>
<evidence type="ECO:0000256" key="7">
    <source>
        <dbReference type="ARBA" id="ARBA00022824"/>
    </source>
</evidence>
<dbReference type="InterPro" id="IPR015915">
    <property type="entry name" value="Kelch-typ_b-propeller"/>
</dbReference>
<evidence type="ECO:0000256" key="10">
    <source>
        <dbReference type="ARBA" id="ARBA00023212"/>
    </source>
</evidence>
<dbReference type="PANTHER" id="PTHR24412">
    <property type="entry name" value="KELCH PROTEIN"/>
    <property type="match status" value="1"/>
</dbReference>
<dbReference type="RefSeq" id="XP_030198981.1">
    <property type="nucleotide sequence ID" value="XM_030343121.1"/>
</dbReference>
<dbReference type="PANTHER" id="PTHR24412:SF146">
    <property type="entry name" value="KELCH-LIKE PROTEIN 41"/>
    <property type="match status" value="1"/>
</dbReference>
<keyword evidence="7" id="KW-0256">Endoplasmic reticulum</keyword>
<dbReference type="Ensembl" id="ENSGMOT00000003136.2">
    <property type="protein sequence ID" value="ENSGMOP00000003038.1"/>
    <property type="gene ID" value="ENSGMOG00000002892.2"/>
</dbReference>
<dbReference type="Gene3D" id="1.25.40.420">
    <property type="match status" value="1"/>
</dbReference>
<sequence length="598" mass="67240">MDPQGLREDLRMFQSTLLQDGLKELLNENKFVDCALKVGDRSFPCHRLILAACSPYFRELFFSEEGAEDEAGEKEVVLEDVDAGTMEMIVKYMYSADIDINDENVQDILAVSHRLQIPSVFTVCVNYLQKRLNLMNCLAVFRLALLLNSPRLAVSARECVALHFETLATQEDFLELGLRELLAIIGADALNVEKEEAVFEALMRWVRKDKESRAKTLGEAFDCVRFRLLPEKYFLEKVAKDDIVTADPELVKKTALIKDAFGGKLPELKKVEEGEEEDRLPGFLSDQRRVGMYNKDLLLMINDAVAVAYDGVENECFLAAVAEQIPRNHECLRTRKNQLYVLGGLFVDEEDKDAPLQCYLYQLDSLGGQWTALPPMPSPRCLFSMGEFENLIFAIAGKDLQSDESVDTVMCYDTDKMKWSETKKLPVMIHGHSVVSENGLVYCIGGKTDENKALSKMFAYNHKKSEWKDVAAMQTARSMFGAVVHKGRLIVAGGVNEDGLTNSCEAYDFGTNKWTPFTDFPQERSSVNLVSCGGLLYAVGGFALVELENKECGPSEITDIWQYDEDKKEWTGMIKDMRYAAGASCVAMRLNAARMPKL</sequence>
<evidence type="ECO:0000256" key="3">
    <source>
        <dbReference type="ARBA" id="ARBA00004586"/>
    </source>
</evidence>
<dbReference type="Gene3D" id="3.30.710.10">
    <property type="entry name" value="Potassium Channel Kv1.1, Chain A"/>
    <property type="match status" value="1"/>
</dbReference>
<dbReference type="InterPro" id="IPR006652">
    <property type="entry name" value="Kelch_1"/>
</dbReference>
<name>A0A8C4Z0P3_GADMO</name>
<reference evidence="12" key="2">
    <citation type="submission" date="2025-09" db="UniProtKB">
        <authorList>
            <consortium name="Ensembl"/>
        </authorList>
    </citation>
    <scope>IDENTIFICATION</scope>
</reference>
<evidence type="ECO:0000256" key="9">
    <source>
        <dbReference type="ARBA" id="ARBA00023136"/>
    </source>
</evidence>
<dbReference type="OrthoDB" id="6359816at2759"/>
<evidence type="ECO:0000259" key="11">
    <source>
        <dbReference type="PROSITE" id="PS50097"/>
    </source>
</evidence>
<dbReference type="GO" id="GO:0036269">
    <property type="term" value="P:swimming behavior"/>
    <property type="evidence" value="ECO:0007669"/>
    <property type="project" value="Ensembl"/>
</dbReference>
<dbReference type="GO" id="GO:0048741">
    <property type="term" value="P:skeletal muscle fiber development"/>
    <property type="evidence" value="ECO:0007669"/>
    <property type="project" value="Ensembl"/>
</dbReference>
<protein>
    <submittedName>
        <fullName evidence="12">Kelch-like family member 41a</fullName>
    </submittedName>
</protein>
<organism evidence="12 13">
    <name type="scientific">Gadus morhua</name>
    <name type="common">Atlantic cod</name>
    <dbReference type="NCBI Taxonomy" id="8049"/>
    <lineage>
        <taxon>Eukaryota</taxon>
        <taxon>Metazoa</taxon>
        <taxon>Chordata</taxon>
        <taxon>Craniata</taxon>
        <taxon>Vertebrata</taxon>
        <taxon>Euteleostomi</taxon>
        <taxon>Actinopterygii</taxon>
        <taxon>Neopterygii</taxon>
        <taxon>Teleostei</taxon>
        <taxon>Neoteleostei</taxon>
        <taxon>Acanthomorphata</taxon>
        <taxon>Zeiogadaria</taxon>
        <taxon>Gadariae</taxon>
        <taxon>Gadiformes</taxon>
        <taxon>Gadoidei</taxon>
        <taxon>Gadidae</taxon>
        <taxon>Gadus</taxon>
    </lineage>
</organism>
<dbReference type="SMART" id="SM00875">
    <property type="entry name" value="BACK"/>
    <property type="match status" value="1"/>
</dbReference>
<proteinExistence type="predicted"/>
<keyword evidence="4" id="KW-0880">Kelch repeat</keyword>
<keyword evidence="13" id="KW-1185">Reference proteome</keyword>
<reference evidence="12" key="1">
    <citation type="submission" date="2025-08" db="UniProtKB">
        <authorList>
            <consortium name="Ensembl"/>
        </authorList>
    </citation>
    <scope>IDENTIFICATION</scope>
</reference>
<dbReference type="GO" id="GO:0033017">
    <property type="term" value="C:sarcoplasmic reticulum membrane"/>
    <property type="evidence" value="ECO:0007669"/>
    <property type="project" value="UniProtKB-SubCell"/>
</dbReference>
<dbReference type="OMA" id="KEWTGMI"/>
<dbReference type="Gene3D" id="2.120.10.80">
    <property type="entry name" value="Kelch-type beta propeller"/>
    <property type="match status" value="1"/>
</dbReference>
<dbReference type="InterPro" id="IPR011705">
    <property type="entry name" value="BACK"/>
</dbReference>
<keyword evidence="6" id="KW-0677">Repeat</keyword>
<dbReference type="SUPFAM" id="SSF117281">
    <property type="entry name" value="Kelch motif"/>
    <property type="match status" value="1"/>
</dbReference>
<evidence type="ECO:0000313" key="13">
    <source>
        <dbReference type="Proteomes" id="UP000694546"/>
    </source>
</evidence>
<dbReference type="Pfam" id="PF07707">
    <property type="entry name" value="BACK"/>
    <property type="match status" value="1"/>
</dbReference>
<dbReference type="Pfam" id="PF24681">
    <property type="entry name" value="Kelch_KLHDC2_KLHL20_DRC7"/>
    <property type="match status" value="1"/>
</dbReference>
<dbReference type="GO" id="GO:0060297">
    <property type="term" value="P:regulation of sarcomere organization"/>
    <property type="evidence" value="ECO:0007669"/>
    <property type="project" value="Ensembl"/>
</dbReference>
<evidence type="ECO:0000256" key="2">
    <source>
        <dbReference type="ARBA" id="ARBA00004449"/>
    </source>
</evidence>
<dbReference type="Pfam" id="PF00651">
    <property type="entry name" value="BTB"/>
    <property type="match status" value="1"/>
</dbReference>
<dbReference type="PIRSF" id="PIRSF037037">
    <property type="entry name" value="Kelch-like_protein_gigaxonin"/>
    <property type="match status" value="1"/>
</dbReference>
<dbReference type="Proteomes" id="UP000694546">
    <property type="component" value="Chromosome 20"/>
</dbReference>
<comment type="subcellular location">
    <subcellularLocation>
        <location evidence="1">Cytoplasm</location>
        <location evidence="1">Cytoskeleton</location>
    </subcellularLocation>
    <subcellularLocation>
        <location evidence="3">Endoplasmic reticulum membrane</location>
    </subcellularLocation>
    <subcellularLocation>
        <location evidence="2">Sarcoplasmic reticulum membrane</location>
    </subcellularLocation>
</comment>
<dbReference type="GO" id="GO:0045214">
    <property type="term" value="P:sarcomere organization"/>
    <property type="evidence" value="ECO:0007669"/>
    <property type="project" value="Ensembl"/>
</dbReference>